<keyword evidence="5" id="KW-0576">Peroxisome</keyword>
<gene>
    <name evidence="7" type="primary">NCAS0D01470</name>
    <name evidence="7" type="ordered locus">NCAS_0D01470</name>
</gene>
<dbReference type="InterPro" id="IPR056940">
    <property type="entry name" value="PEX18_PEX21_C"/>
</dbReference>
<evidence type="ECO:0000256" key="5">
    <source>
        <dbReference type="ARBA" id="ARBA00023140"/>
    </source>
</evidence>
<dbReference type="Proteomes" id="UP000001640">
    <property type="component" value="Chromosome 4"/>
</dbReference>
<dbReference type="GeneID" id="96903336"/>
<keyword evidence="4" id="KW-0832">Ubl conjugation</keyword>
<evidence type="ECO:0000259" key="6">
    <source>
        <dbReference type="Pfam" id="PF25098"/>
    </source>
</evidence>
<dbReference type="HOGENOM" id="CLU_1054066_0_0_1"/>
<dbReference type="STRING" id="1064592.G0VDT9"/>
<reference key="2">
    <citation type="submission" date="2011-08" db="EMBL/GenBank/DDBJ databases">
        <title>Genome sequence of Naumovozyma castellii.</title>
        <authorList>
            <person name="Gordon J.L."/>
            <person name="Armisen D."/>
            <person name="Proux-Wera E."/>
            <person name="OhEigeartaigh S.S."/>
            <person name="Byrne K.P."/>
            <person name="Wolfe K.H."/>
        </authorList>
    </citation>
    <scope>NUCLEOTIDE SEQUENCE</scope>
    <source>
        <strain>Type strain:CBS 4309</strain>
    </source>
</reference>
<evidence type="ECO:0000256" key="2">
    <source>
        <dbReference type="ARBA" id="ARBA00004496"/>
    </source>
</evidence>
<dbReference type="AlphaFoldDB" id="G0VDT9"/>
<dbReference type="EMBL" id="HE576755">
    <property type="protein sequence ID" value="CCC69728.1"/>
    <property type="molecule type" value="Genomic_DNA"/>
</dbReference>
<dbReference type="InParanoid" id="G0VDT9"/>
<organism evidence="7 8">
    <name type="scientific">Naumovozyma castellii</name>
    <name type="common">Yeast</name>
    <name type="synonym">Saccharomyces castellii</name>
    <dbReference type="NCBI Taxonomy" id="27288"/>
    <lineage>
        <taxon>Eukaryota</taxon>
        <taxon>Fungi</taxon>
        <taxon>Dikarya</taxon>
        <taxon>Ascomycota</taxon>
        <taxon>Saccharomycotina</taxon>
        <taxon>Saccharomycetes</taxon>
        <taxon>Saccharomycetales</taxon>
        <taxon>Saccharomycetaceae</taxon>
        <taxon>Naumovozyma</taxon>
    </lineage>
</organism>
<name>G0VDT9_NAUCA</name>
<accession>G0VDT9</accession>
<dbReference type="RefSeq" id="XP_003676091.1">
    <property type="nucleotide sequence ID" value="XM_003676043.1"/>
</dbReference>
<dbReference type="GO" id="GO:0005777">
    <property type="term" value="C:peroxisome"/>
    <property type="evidence" value="ECO:0007669"/>
    <property type="project" value="UniProtKB-SubCell"/>
</dbReference>
<keyword evidence="3" id="KW-0963">Cytoplasm</keyword>
<evidence type="ECO:0000256" key="1">
    <source>
        <dbReference type="ARBA" id="ARBA00004275"/>
    </source>
</evidence>
<feature type="domain" description="PEX18/PEX21 C-terminal" evidence="6">
    <location>
        <begin position="190"/>
        <end position="246"/>
    </location>
</feature>
<reference evidence="7 8" key="1">
    <citation type="journal article" date="2011" name="Proc. Natl. Acad. Sci. U.S.A.">
        <title>Evolutionary erosion of yeast sex chromosomes by mating-type switching accidents.</title>
        <authorList>
            <person name="Gordon J.L."/>
            <person name="Armisen D."/>
            <person name="Proux-Wera E."/>
            <person name="Oheigeartaigh S.S."/>
            <person name="Byrne K.P."/>
            <person name="Wolfe K.H."/>
        </authorList>
    </citation>
    <scope>NUCLEOTIDE SEQUENCE [LARGE SCALE GENOMIC DNA]</scope>
    <source>
        <strain evidence="8">ATCC 76901 / BCRC 22586 / CBS 4309 / NBRC 1992 / NRRL Y-12630</strain>
    </source>
</reference>
<dbReference type="KEGG" id="ncs:NCAS_0D01470"/>
<dbReference type="OrthoDB" id="4041356at2759"/>
<comment type="subcellular location">
    <subcellularLocation>
        <location evidence="2">Cytoplasm</location>
    </subcellularLocation>
    <subcellularLocation>
        <location evidence="1">Peroxisome</location>
    </subcellularLocation>
</comment>
<dbReference type="Pfam" id="PF25098">
    <property type="entry name" value="PEX18_PEX21_C"/>
    <property type="match status" value="1"/>
</dbReference>
<keyword evidence="8" id="KW-1185">Reference proteome</keyword>
<evidence type="ECO:0000256" key="4">
    <source>
        <dbReference type="ARBA" id="ARBA00022843"/>
    </source>
</evidence>
<evidence type="ECO:0000313" key="7">
    <source>
        <dbReference type="EMBL" id="CCC69728.1"/>
    </source>
</evidence>
<sequence length="264" mass="30591">MATSCDVNGVTALLGKLDTKRNAESTLYPQQKHSSVNPYSNRQYKETLETKFYERTNVYDTFQPKPLPGATANIQDLQLEDAAVRPSVPLTAYPNQQWSDEFKRSSDTTENKVRFEDSKVNPIFNFTSRSYNETRKLFTMPYVQPRHPQDVLATDRDEIEVNEVFSKEFELLESEIFENQKLKLDAELLKEQHEFKEIATSIHQFTKENGLDQKEKFQNSKFLGLINQIKEGEVTIKKDENVLETTKDGNKVGNEYFPVEDEIN</sequence>
<evidence type="ECO:0000313" key="8">
    <source>
        <dbReference type="Proteomes" id="UP000001640"/>
    </source>
</evidence>
<evidence type="ECO:0000256" key="3">
    <source>
        <dbReference type="ARBA" id="ARBA00022490"/>
    </source>
</evidence>
<proteinExistence type="predicted"/>
<dbReference type="Gene3D" id="6.10.280.230">
    <property type="match status" value="1"/>
</dbReference>
<protein>
    <recommendedName>
        <fullName evidence="6">PEX18/PEX21 C-terminal domain-containing protein</fullName>
    </recommendedName>
</protein>